<dbReference type="PANTHER" id="PTHR43353">
    <property type="entry name" value="SUCCINATE-SEMIALDEHYDE DEHYDROGENASE, MITOCHONDRIAL"/>
    <property type="match status" value="1"/>
</dbReference>
<feature type="active site" evidence="6">
    <location>
        <position position="261"/>
    </location>
</feature>
<dbReference type="AlphaFoldDB" id="A0A1L9SKH1"/>
<feature type="domain" description="Aldehyde dehydrogenase" evidence="9">
    <location>
        <begin position="23"/>
        <end position="485"/>
    </location>
</feature>
<comment type="catalytic activity">
    <reaction evidence="5 8">
        <text>succinate semialdehyde + NAD(+) + H2O = succinate + NADH + 2 H(+)</text>
        <dbReference type="Rhea" id="RHEA:13217"/>
        <dbReference type="ChEBI" id="CHEBI:15377"/>
        <dbReference type="ChEBI" id="CHEBI:15378"/>
        <dbReference type="ChEBI" id="CHEBI:30031"/>
        <dbReference type="ChEBI" id="CHEBI:57540"/>
        <dbReference type="ChEBI" id="CHEBI:57706"/>
        <dbReference type="ChEBI" id="CHEBI:57945"/>
        <dbReference type="EC" id="1.2.1.16"/>
    </reaction>
</comment>
<dbReference type="InterPro" id="IPR029510">
    <property type="entry name" value="Ald_DH_CS_GLU"/>
</dbReference>
<evidence type="ECO:0000259" key="9">
    <source>
        <dbReference type="Pfam" id="PF00171"/>
    </source>
</evidence>
<dbReference type="InterPro" id="IPR016161">
    <property type="entry name" value="Ald_DH/histidinol_DH"/>
</dbReference>
<dbReference type="SUPFAM" id="SSF53720">
    <property type="entry name" value="ALDH-like"/>
    <property type="match status" value="1"/>
</dbReference>
<dbReference type="NCBIfam" id="TIGR01780">
    <property type="entry name" value="SSADH"/>
    <property type="match status" value="1"/>
</dbReference>
<evidence type="ECO:0000256" key="3">
    <source>
        <dbReference type="ARBA" id="ARBA00023002"/>
    </source>
</evidence>
<dbReference type="InterPro" id="IPR015590">
    <property type="entry name" value="Aldehyde_DH_dom"/>
</dbReference>
<dbReference type="EC" id="1.2.1.16" evidence="8"/>
<gene>
    <name evidence="10" type="ORF">ASPZODRAFT_1762431</name>
</gene>
<dbReference type="VEuPathDB" id="FungiDB:ASPZODRAFT_1762431"/>
<accession>A0A1L9SKH1</accession>
<protein>
    <recommendedName>
        <fullName evidence="8">Succinate-semialdehyde dehydrogenase</fullName>
        <ecNumber evidence="8">1.2.1.16</ecNumber>
    </recommendedName>
</protein>
<dbReference type="GO" id="GO:0009450">
    <property type="term" value="P:gamma-aminobutyric acid catabolic process"/>
    <property type="evidence" value="ECO:0007669"/>
    <property type="project" value="UniProtKB-UniPathway"/>
</dbReference>
<evidence type="ECO:0000256" key="8">
    <source>
        <dbReference type="RuleBase" id="RU365091"/>
    </source>
</evidence>
<dbReference type="GO" id="GO:0046394">
    <property type="term" value="P:carboxylic acid biosynthetic process"/>
    <property type="evidence" value="ECO:0007669"/>
    <property type="project" value="UniProtKB-ARBA"/>
</dbReference>
<dbReference type="OrthoDB" id="310895at2759"/>
<comment type="pathway">
    <text evidence="1 8">Amino-acid degradation; 4-aminobutanoate degradation.</text>
</comment>
<dbReference type="InterPro" id="IPR050740">
    <property type="entry name" value="Aldehyde_DH_Superfamily"/>
</dbReference>
<evidence type="ECO:0000256" key="5">
    <source>
        <dbReference type="ARBA" id="ARBA00052698"/>
    </source>
</evidence>
<dbReference type="Proteomes" id="UP000184188">
    <property type="component" value="Unassembled WGS sequence"/>
</dbReference>
<comment type="similarity">
    <text evidence="2 7">Belongs to the aldehyde dehydrogenase family.</text>
</comment>
<dbReference type="Pfam" id="PF00171">
    <property type="entry name" value="Aldedh"/>
    <property type="match status" value="1"/>
</dbReference>
<keyword evidence="3 7" id="KW-0560">Oxidoreductase</keyword>
<evidence type="ECO:0000313" key="10">
    <source>
        <dbReference type="EMBL" id="OJJ47732.1"/>
    </source>
</evidence>
<dbReference type="GO" id="GO:0004030">
    <property type="term" value="F:aldehyde dehydrogenase [NAD(P)+] activity"/>
    <property type="evidence" value="ECO:0007669"/>
    <property type="project" value="UniProtKB-ARBA"/>
</dbReference>
<dbReference type="CDD" id="cd07103">
    <property type="entry name" value="ALDH_F5_SSADH_GabD"/>
    <property type="match status" value="1"/>
</dbReference>
<evidence type="ECO:0000256" key="6">
    <source>
        <dbReference type="PROSITE-ProRule" id="PRU10007"/>
    </source>
</evidence>
<dbReference type="Gene3D" id="3.40.605.10">
    <property type="entry name" value="Aldehyde Dehydrogenase, Chain A, domain 1"/>
    <property type="match status" value="1"/>
</dbReference>
<evidence type="ECO:0000313" key="11">
    <source>
        <dbReference type="Proteomes" id="UP000184188"/>
    </source>
</evidence>
<evidence type="ECO:0000256" key="2">
    <source>
        <dbReference type="ARBA" id="ARBA00009986"/>
    </source>
</evidence>
<dbReference type="GO" id="GO:0005737">
    <property type="term" value="C:cytoplasm"/>
    <property type="evidence" value="ECO:0007669"/>
    <property type="project" value="TreeGrafter"/>
</dbReference>
<evidence type="ECO:0000256" key="7">
    <source>
        <dbReference type="RuleBase" id="RU003345"/>
    </source>
</evidence>
<dbReference type="PROSITE" id="PS00687">
    <property type="entry name" value="ALDEHYDE_DEHYDR_GLU"/>
    <property type="match status" value="1"/>
</dbReference>
<dbReference type="STRING" id="1073090.A0A1L9SKH1"/>
<reference evidence="11" key="1">
    <citation type="journal article" date="2017" name="Genome Biol.">
        <title>Comparative genomics reveals high biological diversity and specific adaptations in the industrially and medically important fungal genus Aspergillus.</title>
        <authorList>
            <person name="de Vries R.P."/>
            <person name="Riley R."/>
            <person name="Wiebenga A."/>
            <person name="Aguilar-Osorio G."/>
            <person name="Amillis S."/>
            <person name="Uchima C.A."/>
            <person name="Anderluh G."/>
            <person name="Asadollahi M."/>
            <person name="Askin M."/>
            <person name="Barry K."/>
            <person name="Battaglia E."/>
            <person name="Bayram O."/>
            <person name="Benocci T."/>
            <person name="Braus-Stromeyer S.A."/>
            <person name="Caldana C."/>
            <person name="Canovas D."/>
            <person name="Cerqueira G.C."/>
            <person name="Chen F."/>
            <person name="Chen W."/>
            <person name="Choi C."/>
            <person name="Clum A."/>
            <person name="Dos Santos R.A."/>
            <person name="Damasio A.R."/>
            <person name="Diallinas G."/>
            <person name="Emri T."/>
            <person name="Fekete E."/>
            <person name="Flipphi M."/>
            <person name="Freyberg S."/>
            <person name="Gallo A."/>
            <person name="Gournas C."/>
            <person name="Habgood R."/>
            <person name="Hainaut M."/>
            <person name="Harispe M.L."/>
            <person name="Henrissat B."/>
            <person name="Hilden K.S."/>
            <person name="Hope R."/>
            <person name="Hossain A."/>
            <person name="Karabika E."/>
            <person name="Karaffa L."/>
            <person name="Karanyi Z."/>
            <person name="Krasevec N."/>
            <person name="Kuo A."/>
            <person name="Kusch H."/>
            <person name="LaButti K."/>
            <person name="Lagendijk E.L."/>
            <person name="Lapidus A."/>
            <person name="Levasseur A."/>
            <person name="Lindquist E."/>
            <person name="Lipzen A."/>
            <person name="Logrieco A.F."/>
            <person name="MacCabe A."/>
            <person name="Maekelae M.R."/>
            <person name="Malavazi I."/>
            <person name="Melin P."/>
            <person name="Meyer V."/>
            <person name="Mielnichuk N."/>
            <person name="Miskei M."/>
            <person name="Molnar A.P."/>
            <person name="Mule G."/>
            <person name="Ngan C.Y."/>
            <person name="Orejas M."/>
            <person name="Orosz E."/>
            <person name="Ouedraogo J.P."/>
            <person name="Overkamp K.M."/>
            <person name="Park H.-S."/>
            <person name="Perrone G."/>
            <person name="Piumi F."/>
            <person name="Punt P.J."/>
            <person name="Ram A.F."/>
            <person name="Ramon A."/>
            <person name="Rauscher S."/>
            <person name="Record E."/>
            <person name="Riano-Pachon D.M."/>
            <person name="Robert V."/>
            <person name="Roehrig J."/>
            <person name="Ruller R."/>
            <person name="Salamov A."/>
            <person name="Salih N.S."/>
            <person name="Samson R.A."/>
            <person name="Sandor E."/>
            <person name="Sanguinetti M."/>
            <person name="Schuetze T."/>
            <person name="Sepcic K."/>
            <person name="Shelest E."/>
            <person name="Sherlock G."/>
            <person name="Sophianopoulou V."/>
            <person name="Squina F.M."/>
            <person name="Sun H."/>
            <person name="Susca A."/>
            <person name="Todd R.B."/>
            <person name="Tsang A."/>
            <person name="Unkles S.E."/>
            <person name="van de Wiele N."/>
            <person name="van Rossen-Uffink D."/>
            <person name="Oliveira J.V."/>
            <person name="Vesth T.C."/>
            <person name="Visser J."/>
            <person name="Yu J.-H."/>
            <person name="Zhou M."/>
            <person name="Andersen M.R."/>
            <person name="Archer D.B."/>
            <person name="Baker S.E."/>
            <person name="Benoit I."/>
            <person name="Brakhage A.A."/>
            <person name="Braus G.H."/>
            <person name="Fischer R."/>
            <person name="Frisvad J.C."/>
            <person name="Goldman G.H."/>
            <person name="Houbraken J."/>
            <person name="Oakley B."/>
            <person name="Pocsi I."/>
            <person name="Scazzocchio C."/>
            <person name="Seiboth B."/>
            <person name="vanKuyk P.A."/>
            <person name="Wortman J."/>
            <person name="Dyer P.S."/>
            <person name="Grigoriev I.V."/>
        </authorList>
    </citation>
    <scope>NUCLEOTIDE SEQUENCE [LARGE SCALE GENOMIC DNA]</scope>
    <source>
        <strain evidence="11">CBS 506.65</strain>
    </source>
</reference>
<name>A0A1L9SKH1_9EURO</name>
<dbReference type="EMBL" id="KV878340">
    <property type="protein sequence ID" value="OJJ47732.1"/>
    <property type="molecule type" value="Genomic_DNA"/>
</dbReference>
<dbReference type="Gene3D" id="3.40.309.10">
    <property type="entry name" value="Aldehyde Dehydrogenase, Chain A, domain 2"/>
    <property type="match status" value="1"/>
</dbReference>
<dbReference type="GO" id="GO:0004777">
    <property type="term" value="F:succinate-semialdehyde dehydrogenase (NAD+) activity"/>
    <property type="evidence" value="ECO:0007669"/>
    <property type="project" value="UniProtKB-UniRule"/>
</dbReference>
<evidence type="ECO:0000256" key="1">
    <source>
        <dbReference type="ARBA" id="ARBA00005176"/>
    </source>
</evidence>
<comment type="catalytic activity">
    <reaction evidence="4 8">
        <text>succinate semialdehyde + NADP(+) + H2O = succinate + NADPH + 2 H(+)</text>
        <dbReference type="Rhea" id="RHEA:13213"/>
        <dbReference type="ChEBI" id="CHEBI:15377"/>
        <dbReference type="ChEBI" id="CHEBI:15378"/>
        <dbReference type="ChEBI" id="CHEBI:30031"/>
        <dbReference type="ChEBI" id="CHEBI:57706"/>
        <dbReference type="ChEBI" id="CHEBI:57783"/>
        <dbReference type="ChEBI" id="CHEBI:58349"/>
        <dbReference type="EC" id="1.2.1.16"/>
    </reaction>
</comment>
<keyword evidence="11" id="KW-1185">Reference proteome</keyword>
<evidence type="ECO:0000256" key="4">
    <source>
        <dbReference type="ARBA" id="ARBA00050387"/>
    </source>
</evidence>
<dbReference type="GO" id="GO:0036243">
    <property type="term" value="F:succinate-semialdehyde dehydrogenase (NADP+) activity"/>
    <property type="evidence" value="ECO:0007669"/>
    <property type="project" value="RHEA"/>
</dbReference>
<proteinExistence type="inferred from homology"/>
<dbReference type="GeneID" id="34613530"/>
<dbReference type="RefSeq" id="XP_022582242.1">
    <property type="nucleotide sequence ID" value="XM_022727066.1"/>
</dbReference>
<dbReference type="InterPro" id="IPR016163">
    <property type="entry name" value="Ald_DH_C"/>
</dbReference>
<dbReference type="UniPathway" id="UPA00733"/>
<sequence length="498" mass="52947">MALKTLLKDPSLVADQNYINGEWVPSVSGKRFDVFDPATGSLLGSCPESTAADAEKAIHAADAAFPAWRSRSGRERGRILRRWYDLVMENKDDLAKLITAENGKAQADAVGEVNLSANFLEWFAEEAPRVYGDVIPHSSSAFRVSVLKEPVGVCGLITPWNFPAAMIARKLGPALAVGCTVVVKTAGETPFSAIALAILGARAGVPPGVFNIVNAHENTPEIGQALCYSERVRKVSFTGSTRVGRLLMKQCSDSIKKVSLELGGNAPFIVFDEADLDVAVSCAVVAKFKVTGQTCVCANRIYVQRGVYDEFLKRLVEAVQGFRVGSGHEATTTHGPLIGANAVNKVAGLVDDAVQKGAQVVLGGKKLHALGPNFFEPTILTNVTDEMRIVSEEIFGPVAAIQPFDSEAEVIAAANRCEVGLAAYVFTQEAARATRVSELLQTGMVALNTGVISDVAAPFGGIKQSGLGREGSKYGVDDYLQLKTIVTGNMSVVHPARI</sequence>
<organism evidence="10 11">
    <name type="scientific">Penicilliopsis zonata CBS 506.65</name>
    <dbReference type="NCBI Taxonomy" id="1073090"/>
    <lineage>
        <taxon>Eukaryota</taxon>
        <taxon>Fungi</taxon>
        <taxon>Dikarya</taxon>
        <taxon>Ascomycota</taxon>
        <taxon>Pezizomycotina</taxon>
        <taxon>Eurotiomycetes</taxon>
        <taxon>Eurotiomycetidae</taxon>
        <taxon>Eurotiales</taxon>
        <taxon>Aspergillaceae</taxon>
        <taxon>Penicilliopsis</taxon>
    </lineage>
</organism>
<dbReference type="FunFam" id="3.40.605.10:FF:000005">
    <property type="entry name" value="Succinate-semialdehyde dehydrogenase I"/>
    <property type="match status" value="1"/>
</dbReference>
<dbReference type="InterPro" id="IPR010102">
    <property type="entry name" value="Succ_semiAld_DH"/>
</dbReference>
<dbReference type="FunFam" id="3.40.309.10:FF:000004">
    <property type="entry name" value="Succinate-semialdehyde dehydrogenase I"/>
    <property type="match status" value="1"/>
</dbReference>
<dbReference type="PANTHER" id="PTHR43353:SF11">
    <property type="entry name" value="SUCCINATE SEMIALDEHYDE DEHYDROGENASE (EUROFUNG)"/>
    <property type="match status" value="1"/>
</dbReference>
<dbReference type="InterPro" id="IPR016162">
    <property type="entry name" value="Ald_DH_N"/>
</dbReference>
<dbReference type="FunFam" id="3.40.605.10:FF:000026">
    <property type="entry name" value="Aldehyde dehydrogenase, putative"/>
    <property type="match status" value="1"/>
</dbReference>